<accession>A0A6D2IXQ1</accession>
<dbReference type="OrthoDB" id="10456777at2759"/>
<sequence length="199" mass="22393">MGIIQGVNCWKTRSICYGMATSSSLGCLTAVLVQLWSMPPWEDFGILISLAAIFLSYAILVVRSFCLPVPKINNDSRRMGEETWACITASFMIIMFMQSREIQSVQFGIYMFGVLTGGIAVKQLNWPAQDVYIQHVVFTAFWSCLSGVLGYLRPVQPAYSVFAALLFLGFFLNSYLLDQARPVTDFVHSPSRRFRDLDV</sequence>
<reference evidence="2" key="1">
    <citation type="submission" date="2020-01" db="EMBL/GenBank/DDBJ databases">
        <authorList>
            <person name="Mishra B."/>
        </authorList>
    </citation>
    <scope>NUCLEOTIDE SEQUENCE [LARGE SCALE GENOMIC DNA]</scope>
</reference>
<feature type="transmembrane region" description="Helical" evidence="1">
    <location>
        <begin position="158"/>
        <end position="177"/>
    </location>
</feature>
<keyword evidence="3" id="KW-1185">Reference proteome</keyword>
<feature type="transmembrane region" description="Helical" evidence="1">
    <location>
        <begin position="105"/>
        <end position="124"/>
    </location>
</feature>
<keyword evidence="1" id="KW-1133">Transmembrane helix</keyword>
<keyword evidence="1" id="KW-0472">Membrane</keyword>
<evidence type="ECO:0000313" key="3">
    <source>
        <dbReference type="Proteomes" id="UP000467841"/>
    </source>
</evidence>
<dbReference type="Proteomes" id="UP000467841">
    <property type="component" value="Unassembled WGS sequence"/>
</dbReference>
<feature type="transmembrane region" description="Helical" evidence="1">
    <location>
        <begin position="15"/>
        <end position="38"/>
    </location>
</feature>
<feature type="transmembrane region" description="Helical" evidence="1">
    <location>
        <begin position="44"/>
        <end position="62"/>
    </location>
</feature>
<dbReference type="AlphaFoldDB" id="A0A6D2IXQ1"/>
<evidence type="ECO:0000313" key="2">
    <source>
        <dbReference type="EMBL" id="CAA7031402.1"/>
    </source>
</evidence>
<keyword evidence="1" id="KW-0812">Transmembrane</keyword>
<comment type="caution">
    <text evidence="2">The sequence shown here is derived from an EMBL/GenBank/DDBJ whole genome shotgun (WGS) entry which is preliminary data.</text>
</comment>
<evidence type="ECO:0000256" key="1">
    <source>
        <dbReference type="SAM" id="Phobius"/>
    </source>
</evidence>
<feature type="transmembrane region" description="Helical" evidence="1">
    <location>
        <begin position="131"/>
        <end position="152"/>
    </location>
</feature>
<gene>
    <name evidence="2" type="ORF">MERR_LOCUS18637</name>
</gene>
<organism evidence="2 3">
    <name type="scientific">Microthlaspi erraticum</name>
    <dbReference type="NCBI Taxonomy" id="1685480"/>
    <lineage>
        <taxon>Eukaryota</taxon>
        <taxon>Viridiplantae</taxon>
        <taxon>Streptophyta</taxon>
        <taxon>Embryophyta</taxon>
        <taxon>Tracheophyta</taxon>
        <taxon>Spermatophyta</taxon>
        <taxon>Magnoliopsida</taxon>
        <taxon>eudicotyledons</taxon>
        <taxon>Gunneridae</taxon>
        <taxon>Pentapetalae</taxon>
        <taxon>rosids</taxon>
        <taxon>malvids</taxon>
        <taxon>Brassicales</taxon>
        <taxon>Brassicaceae</taxon>
        <taxon>Coluteocarpeae</taxon>
        <taxon>Microthlaspi</taxon>
    </lineage>
</organism>
<protein>
    <submittedName>
        <fullName evidence="2">Uncharacterized protein</fullName>
    </submittedName>
</protein>
<name>A0A6D2IXQ1_9BRAS</name>
<dbReference type="EMBL" id="CACVBM020001107">
    <property type="protein sequence ID" value="CAA7031402.1"/>
    <property type="molecule type" value="Genomic_DNA"/>
</dbReference>
<proteinExistence type="predicted"/>